<dbReference type="CDD" id="cd05009">
    <property type="entry name" value="SIS_GlmS_GlmD_2"/>
    <property type="match status" value="1"/>
</dbReference>
<comment type="subunit">
    <text evidence="10">Homodimer.</text>
</comment>
<evidence type="ECO:0000313" key="13">
    <source>
        <dbReference type="EMBL" id="AJZ59512.1"/>
    </source>
</evidence>
<name>A0AAU8T6V0_9BURK</name>
<sequence>MCGIVGAVAQRNIVPVLIEGLRRLEYRGYDSCGVAVLGESGPRRARSVARVADLDAQVHESHLEGITGIAHTRWATHGAPVTDNAHPIFSRDALALVHNGIIENYESLREMLRGKGYEFVSQTDTEVIAHLIHSLYRGDLFASVREAVGQLHGAYAIAVLHKDQPHTVVGARQGSPLVVGLGNGENFLASDALALAGSTERFIFLEEGDVCELSLEGVRIADRDGYEAQREVRQVAAYGGAVELGPYRHFMQKEIFEQPRAITDTIPQADSFDASLFGEGADQVFAEIDNLLILACGTSYYSGLTAKYWLESVAKIPTQVEIASEYRYRESVPNPKSLVVVISQSGETADTLAALKHAQALGHKHTLSVCNVGTSAMVRQTALSFLTHAGREIGVASTKAFTTQLVALFVLAATLGKLRGQVSAEQETEYLKQLRHLPAALNSVLALEPQIIAWSEEFSRKEHALFLGRGLHYPIALEGALKLKEISYIQAEAYPAGELKHGPLALVTEAMPVVTVAPNDALLEKLKSNIQEVRARGGELYVFADADTKIVNDEGLHVIRMPEHYGLLSPILHVVPLQLLAYHTACARGTDVDKPRNLAKSVTVE</sequence>
<evidence type="ECO:0000259" key="11">
    <source>
        <dbReference type="PROSITE" id="PS51278"/>
    </source>
</evidence>
<feature type="active site" description="For Fru-6P isomerization activity" evidence="10">
    <location>
        <position position="600"/>
    </location>
</feature>
<dbReference type="InterPro" id="IPR047084">
    <property type="entry name" value="GFAT_N"/>
</dbReference>
<keyword evidence="9" id="KW-0315">Glutamine amidotransferase</keyword>
<dbReference type="SUPFAM" id="SSF56235">
    <property type="entry name" value="N-terminal nucleophile aminohydrolases (Ntn hydrolases)"/>
    <property type="match status" value="1"/>
</dbReference>
<feature type="domain" description="SIS" evidence="12">
    <location>
        <begin position="454"/>
        <end position="595"/>
    </location>
</feature>
<dbReference type="InterPro" id="IPR035466">
    <property type="entry name" value="GlmS/AgaS_SIS"/>
</dbReference>
<keyword evidence="7 10" id="KW-0808">Transferase</keyword>
<comment type="function">
    <text evidence="10">Catalyzes the first step in hexosamine metabolism, converting fructose-6P into glucosamine-6P using glutamine as a nitrogen source.</text>
</comment>
<dbReference type="InterPro" id="IPR035490">
    <property type="entry name" value="GlmS/FrlB_SIS"/>
</dbReference>
<dbReference type="InterPro" id="IPR001347">
    <property type="entry name" value="SIS_dom"/>
</dbReference>
<dbReference type="Gene3D" id="3.60.20.10">
    <property type="entry name" value="Glutamine Phosphoribosylpyrophosphate, subunit 1, domain 1"/>
    <property type="match status" value="1"/>
</dbReference>
<dbReference type="PANTHER" id="PTHR10937">
    <property type="entry name" value="GLUCOSAMINE--FRUCTOSE-6-PHOSPHATE AMINOTRANSFERASE, ISOMERIZING"/>
    <property type="match status" value="1"/>
</dbReference>
<dbReference type="GO" id="GO:0006002">
    <property type="term" value="P:fructose 6-phosphate metabolic process"/>
    <property type="evidence" value="ECO:0007669"/>
    <property type="project" value="TreeGrafter"/>
</dbReference>
<dbReference type="InterPro" id="IPR046348">
    <property type="entry name" value="SIS_dom_sf"/>
</dbReference>
<proteinExistence type="inferred from homology"/>
<feature type="domain" description="Glutamine amidotransferase type-2" evidence="11">
    <location>
        <begin position="2"/>
        <end position="216"/>
    </location>
</feature>
<dbReference type="GO" id="GO:0004360">
    <property type="term" value="F:glutamine-fructose-6-phosphate transaminase (isomerizing) activity"/>
    <property type="evidence" value="ECO:0007669"/>
    <property type="project" value="UniProtKB-UniRule"/>
</dbReference>
<evidence type="ECO:0000256" key="5">
    <source>
        <dbReference type="ARBA" id="ARBA00022490"/>
    </source>
</evidence>
<evidence type="ECO:0000256" key="3">
    <source>
        <dbReference type="ARBA" id="ARBA00012916"/>
    </source>
</evidence>
<reference evidence="13 14" key="1">
    <citation type="journal article" date="2015" name="Genome Announc.">
        <title>Complete genome sequences for 59 burkholderia isolates, both pathogenic and near neighbor.</title>
        <authorList>
            <person name="Johnson S.L."/>
            <person name="Bishop-Lilly K.A."/>
            <person name="Ladner J.T."/>
            <person name="Daligault H.E."/>
            <person name="Davenport K.W."/>
            <person name="Jaissle J."/>
            <person name="Frey K.G."/>
            <person name="Koroleva G.I."/>
            <person name="Bruce D.C."/>
            <person name="Coyne S.R."/>
            <person name="Broomall S.M."/>
            <person name="Li P.E."/>
            <person name="Teshima H."/>
            <person name="Gibbons H.S."/>
            <person name="Palacios G.F."/>
            <person name="Rosenzweig C.N."/>
            <person name="Redden C.L."/>
            <person name="Xu Y."/>
            <person name="Minogue T.D."/>
            <person name="Chain P.S."/>
        </authorList>
    </citation>
    <scope>NUCLEOTIDE SEQUENCE [LARGE SCALE GENOMIC DNA]</scope>
    <source>
        <strain evidence="13 14">ATCC BAA-463</strain>
    </source>
</reference>
<dbReference type="GO" id="GO:0005975">
    <property type="term" value="P:carbohydrate metabolic process"/>
    <property type="evidence" value="ECO:0007669"/>
    <property type="project" value="UniProtKB-UniRule"/>
</dbReference>
<dbReference type="CDD" id="cd05008">
    <property type="entry name" value="SIS_GlmS_GlmD_1"/>
    <property type="match status" value="1"/>
</dbReference>
<evidence type="ECO:0000256" key="2">
    <source>
        <dbReference type="ARBA" id="ARBA00004496"/>
    </source>
</evidence>
<dbReference type="Pfam" id="PF01380">
    <property type="entry name" value="SIS"/>
    <property type="match status" value="2"/>
</dbReference>
<protein>
    <recommendedName>
        <fullName evidence="4 10">Glutamine--fructose-6-phosphate aminotransferase [isomerizing]</fullName>
        <ecNumber evidence="3 10">2.6.1.16</ecNumber>
    </recommendedName>
    <alternativeName>
        <fullName evidence="10">D-fructose-6-phosphate amidotransferase</fullName>
    </alternativeName>
    <alternativeName>
        <fullName evidence="10">GFAT</fullName>
    </alternativeName>
    <alternativeName>
        <fullName evidence="10">Glucosamine-6-phosphate synthase</fullName>
    </alternativeName>
    <alternativeName>
        <fullName evidence="10">Hexosephosphate aminotransferase</fullName>
    </alternativeName>
    <alternativeName>
        <fullName evidence="10">L-glutamine--D-fructose-6-phosphate amidotransferase</fullName>
    </alternativeName>
</protein>
<dbReference type="GeneID" id="66514816"/>
<dbReference type="GO" id="GO:0006487">
    <property type="term" value="P:protein N-linked glycosylation"/>
    <property type="evidence" value="ECO:0007669"/>
    <property type="project" value="TreeGrafter"/>
</dbReference>
<keyword evidence="6 10" id="KW-0032">Aminotransferase</keyword>
<dbReference type="FunFam" id="3.40.50.10490:FF:000001">
    <property type="entry name" value="Glutamine--fructose-6-phosphate aminotransferase [isomerizing]"/>
    <property type="match status" value="1"/>
</dbReference>
<evidence type="ECO:0000256" key="1">
    <source>
        <dbReference type="ARBA" id="ARBA00001031"/>
    </source>
</evidence>
<dbReference type="GO" id="GO:0006047">
    <property type="term" value="P:UDP-N-acetylglucosamine metabolic process"/>
    <property type="evidence" value="ECO:0007669"/>
    <property type="project" value="TreeGrafter"/>
</dbReference>
<evidence type="ECO:0000259" key="12">
    <source>
        <dbReference type="PROSITE" id="PS51464"/>
    </source>
</evidence>
<gene>
    <name evidence="10 13" type="primary">glmS</name>
    <name evidence="13" type="ORF">OI25_814</name>
</gene>
<organism evidence="13 14">
    <name type="scientific">Paraburkholderia fungorum</name>
    <dbReference type="NCBI Taxonomy" id="134537"/>
    <lineage>
        <taxon>Bacteria</taxon>
        <taxon>Pseudomonadati</taxon>
        <taxon>Pseudomonadota</taxon>
        <taxon>Betaproteobacteria</taxon>
        <taxon>Burkholderiales</taxon>
        <taxon>Burkholderiaceae</taxon>
        <taxon>Paraburkholderia</taxon>
    </lineage>
</organism>
<dbReference type="SUPFAM" id="SSF53697">
    <property type="entry name" value="SIS domain"/>
    <property type="match status" value="1"/>
</dbReference>
<dbReference type="GO" id="GO:0097367">
    <property type="term" value="F:carbohydrate derivative binding"/>
    <property type="evidence" value="ECO:0007669"/>
    <property type="project" value="InterPro"/>
</dbReference>
<evidence type="ECO:0000256" key="4">
    <source>
        <dbReference type="ARBA" id="ARBA00016090"/>
    </source>
</evidence>
<dbReference type="CDD" id="cd00714">
    <property type="entry name" value="GFAT"/>
    <property type="match status" value="1"/>
</dbReference>
<dbReference type="GO" id="GO:0005829">
    <property type="term" value="C:cytosol"/>
    <property type="evidence" value="ECO:0007669"/>
    <property type="project" value="TreeGrafter"/>
</dbReference>
<accession>A0AAU8T6V0</accession>
<dbReference type="Proteomes" id="UP000032614">
    <property type="component" value="Chromosome 1"/>
</dbReference>
<dbReference type="Pfam" id="PF13522">
    <property type="entry name" value="GATase_6"/>
    <property type="match status" value="1"/>
</dbReference>
<dbReference type="EMBL" id="CP010026">
    <property type="protein sequence ID" value="AJZ59512.1"/>
    <property type="molecule type" value="Genomic_DNA"/>
</dbReference>
<dbReference type="PROSITE" id="PS51278">
    <property type="entry name" value="GATASE_TYPE_2"/>
    <property type="match status" value="1"/>
</dbReference>
<dbReference type="AlphaFoldDB" id="A0AAU8T6V0"/>
<comment type="catalytic activity">
    <reaction evidence="1 10">
        <text>D-fructose 6-phosphate + L-glutamine = D-glucosamine 6-phosphate + L-glutamate</text>
        <dbReference type="Rhea" id="RHEA:13237"/>
        <dbReference type="ChEBI" id="CHEBI:29985"/>
        <dbReference type="ChEBI" id="CHEBI:58359"/>
        <dbReference type="ChEBI" id="CHEBI:58725"/>
        <dbReference type="ChEBI" id="CHEBI:61527"/>
        <dbReference type="EC" id="2.6.1.16"/>
    </reaction>
</comment>
<feature type="domain" description="SIS" evidence="12">
    <location>
        <begin position="281"/>
        <end position="421"/>
    </location>
</feature>
<dbReference type="EC" id="2.6.1.16" evidence="3 10"/>
<dbReference type="NCBIfam" id="NF001484">
    <property type="entry name" value="PRK00331.1"/>
    <property type="match status" value="1"/>
</dbReference>
<evidence type="ECO:0000256" key="9">
    <source>
        <dbReference type="ARBA" id="ARBA00022962"/>
    </source>
</evidence>
<evidence type="ECO:0000256" key="7">
    <source>
        <dbReference type="ARBA" id="ARBA00022679"/>
    </source>
</evidence>
<comment type="subcellular location">
    <subcellularLocation>
        <location evidence="2 10">Cytoplasm</location>
    </subcellularLocation>
</comment>
<evidence type="ECO:0000256" key="6">
    <source>
        <dbReference type="ARBA" id="ARBA00022576"/>
    </source>
</evidence>
<evidence type="ECO:0000313" key="14">
    <source>
        <dbReference type="Proteomes" id="UP000032614"/>
    </source>
</evidence>
<dbReference type="PANTHER" id="PTHR10937:SF0">
    <property type="entry name" value="GLUTAMINE--FRUCTOSE-6-PHOSPHATE TRANSAMINASE (ISOMERIZING)"/>
    <property type="match status" value="1"/>
</dbReference>
<dbReference type="KEGG" id="bfn:OI25_814"/>
<dbReference type="InterPro" id="IPR005855">
    <property type="entry name" value="GFAT"/>
</dbReference>
<evidence type="ECO:0000256" key="8">
    <source>
        <dbReference type="ARBA" id="ARBA00022737"/>
    </source>
</evidence>
<dbReference type="PROSITE" id="PS51464">
    <property type="entry name" value="SIS"/>
    <property type="match status" value="2"/>
</dbReference>
<keyword evidence="5 10" id="KW-0963">Cytoplasm</keyword>
<dbReference type="InterPro" id="IPR017932">
    <property type="entry name" value="GATase_2_dom"/>
</dbReference>
<dbReference type="HAMAP" id="MF_00164">
    <property type="entry name" value="GlmS"/>
    <property type="match status" value="1"/>
</dbReference>
<evidence type="ECO:0000256" key="10">
    <source>
        <dbReference type="HAMAP-Rule" id="MF_00164"/>
    </source>
</evidence>
<dbReference type="Gene3D" id="3.40.50.10490">
    <property type="entry name" value="Glucose-6-phosphate isomerase like protein, domain 1"/>
    <property type="match status" value="2"/>
</dbReference>
<dbReference type="NCBIfam" id="TIGR01135">
    <property type="entry name" value="glmS"/>
    <property type="match status" value="1"/>
</dbReference>
<dbReference type="InterPro" id="IPR029055">
    <property type="entry name" value="Ntn_hydrolases_N"/>
</dbReference>
<dbReference type="FunFam" id="3.60.20.10:FF:000006">
    <property type="entry name" value="Glutamine--fructose-6-phosphate aminotransferase [isomerizing]"/>
    <property type="match status" value="1"/>
</dbReference>
<keyword evidence="8" id="KW-0677">Repeat</keyword>
<dbReference type="RefSeq" id="WP_046566558.1">
    <property type="nucleotide sequence ID" value="NZ_CP010026.1"/>
</dbReference>
<feature type="initiator methionine" description="Removed" evidence="10">
    <location>
        <position position="1"/>
    </location>
</feature>
<feature type="active site" description="Nucleophile; for GATase activity" evidence="10">
    <location>
        <position position="2"/>
    </location>
</feature>